<evidence type="ECO:0000256" key="4">
    <source>
        <dbReference type="ARBA" id="ARBA00022801"/>
    </source>
</evidence>
<dbReference type="InterPro" id="IPR000868">
    <property type="entry name" value="Isochorismatase-like_dom"/>
</dbReference>
<dbReference type="EC" id="3.5.1.19" evidence="6"/>
<dbReference type="CDD" id="cd01011">
    <property type="entry name" value="nicotinamidase"/>
    <property type="match status" value="1"/>
</dbReference>
<protein>
    <recommendedName>
        <fullName evidence="6">nicotinamidase</fullName>
        <ecNumber evidence="6">3.5.1.19</ecNumber>
    </recommendedName>
    <alternativeName>
        <fullName evidence="7">Nicotinamide deamidase</fullName>
    </alternativeName>
</protein>
<dbReference type="GO" id="GO:0019363">
    <property type="term" value="P:pyridine nucleotide biosynthetic process"/>
    <property type="evidence" value="ECO:0007669"/>
    <property type="project" value="UniProtKB-KW"/>
</dbReference>
<dbReference type="SUPFAM" id="SSF52499">
    <property type="entry name" value="Isochorismatase-like hydrolases"/>
    <property type="match status" value="1"/>
</dbReference>
<evidence type="ECO:0000256" key="5">
    <source>
        <dbReference type="ARBA" id="ARBA00037900"/>
    </source>
</evidence>
<dbReference type="Proteomes" id="UP000544222">
    <property type="component" value="Unassembled WGS sequence"/>
</dbReference>
<dbReference type="Gene3D" id="3.40.50.850">
    <property type="entry name" value="Isochorismatase-like"/>
    <property type="match status" value="1"/>
</dbReference>
<evidence type="ECO:0000256" key="1">
    <source>
        <dbReference type="ARBA" id="ARBA00006336"/>
    </source>
</evidence>
<dbReference type="GO" id="GO:0008936">
    <property type="term" value="F:nicotinamidase activity"/>
    <property type="evidence" value="ECO:0007669"/>
    <property type="project" value="UniProtKB-EC"/>
</dbReference>
<evidence type="ECO:0000256" key="3">
    <source>
        <dbReference type="ARBA" id="ARBA00022723"/>
    </source>
</evidence>
<reference evidence="9 10" key="1">
    <citation type="submission" date="2020-08" db="EMBL/GenBank/DDBJ databases">
        <title>Genomic Encyclopedia of Type Strains, Phase IV (KMG-IV): sequencing the most valuable type-strain genomes for metagenomic binning, comparative biology and taxonomic classification.</title>
        <authorList>
            <person name="Goeker M."/>
        </authorList>
    </citation>
    <scope>NUCLEOTIDE SEQUENCE [LARGE SCALE GENOMIC DNA]</scope>
    <source>
        <strain evidence="9 10">DSM 27471</strain>
    </source>
</reference>
<gene>
    <name evidence="9" type="ORF">FHX64_001753</name>
</gene>
<dbReference type="PANTHER" id="PTHR11080">
    <property type="entry name" value="PYRAZINAMIDASE/NICOTINAMIDASE"/>
    <property type="match status" value="1"/>
</dbReference>
<dbReference type="InterPro" id="IPR036380">
    <property type="entry name" value="Isochorismatase-like_sf"/>
</dbReference>
<keyword evidence="3" id="KW-0479">Metal-binding</keyword>
<dbReference type="PANTHER" id="PTHR11080:SF2">
    <property type="entry name" value="LD05707P"/>
    <property type="match status" value="1"/>
</dbReference>
<evidence type="ECO:0000313" key="9">
    <source>
        <dbReference type="EMBL" id="MBB3187590.1"/>
    </source>
</evidence>
<organism evidence="9 10">
    <name type="scientific">Microbacter margulisiae</name>
    <dbReference type="NCBI Taxonomy" id="1350067"/>
    <lineage>
        <taxon>Bacteria</taxon>
        <taxon>Pseudomonadati</taxon>
        <taxon>Bacteroidota</taxon>
        <taxon>Bacteroidia</taxon>
        <taxon>Bacteroidales</taxon>
        <taxon>Porphyromonadaceae</taxon>
        <taxon>Microbacter</taxon>
    </lineage>
</organism>
<feature type="domain" description="Isochorismatase-like" evidence="8">
    <location>
        <begin position="3"/>
        <end position="178"/>
    </location>
</feature>
<evidence type="ECO:0000313" key="10">
    <source>
        <dbReference type="Proteomes" id="UP000544222"/>
    </source>
</evidence>
<proteinExistence type="inferred from homology"/>
<dbReference type="RefSeq" id="WP_183413339.1">
    <property type="nucleotide sequence ID" value="NZ_JACHYB010000001.1"/>
</dbReference>
<dbReference type="InterPro" id="IPR052347">
    <property type="entry name" value="Isochorismatase_Nicotinamidase"/>
</dbReference>
<evidence type="ECO:0000256" key="7">
    <source>
        <dbReference type="ARBA" id="ARBA00043224"/>
    </source>
</evidence>
<dbReference type="EMBL" id="JACHYB010000001">
    <property type="protein sequence ID" value="MBB3187590.1"/>
    <property type="molecule type" value="Genomic_DNA"/>
</dbReference>
<sequence>MKALVIVDVQNDFMPGGTLPVAQADKIIPVINHIQHAFDLVVATQDWHPKNHISFASNHPDKKPYETINLGGYNEVLWPDHCIQGTSGAAFCATLNTNLVAAVFRKGMNPNVDSYSGFYDNHHAINTGMTGYLKDKKITELYFCGVAADICVYYTISDAVDEEFSCFLIENASQPLDSTKFKRIKAELQQKKVQIIHSNQIIK</sequence>
<comment type="caution">
    <text evidence="9">The sequence shown here is derived from an EMBL/GenBank/DDBJ whole genome shotgun (WGS) entry which is preliminary data.</text>
</comment>
<evidence type="ECO:0000256" key="6">
    <source>
        <dbReference type="ARBA" id="ARBA00039017"/>
    </source>
</evidence>
<dbReference type="Pfam" id="PF00857">
    <property type="entry name" value="Isochorismatase"/>
    <property type="match status" value="1"/>
</dbReference>
<evidence type="ECO:0000259" key="8">
    <source>
        <dbReference type="Pfam" id="PF00857"/>
    </source>
</evidence>
<keyword evidence="4 9" id="KW-0378">Hydrolase</keyword>
<dbReference type="AlphaFoldDB" id="A0A7W5DRU1"/>
<accession>A0A7W5DRU1</accession>
<keyword evidence="10" id="KW-1185">Reference proteome</keyword>
<comment type="similarity">
    <text evidence="1">Belongs to the isochorismatase family.</text>
</comment>
<evidence type="ECO:0000256" key="2">
    <source>
        <dbReference type="ARBA" id="ARBA00022642"/>
    </source>
</evidence>
<name>A0A7W5DRU1_9PORP</name>
<comment type="pathway">
    <text evidence="5">Cofactor biosynthesis; nicotinate biosynthesis; nicotinate from nicotinamide: step 1/1.</text>
</comment>
<keyword evidence="2" id="KW-0662">Pyridine nucleotide biosynthesis</keyword>
<dbReference type="GO" id="GO:0046872">
    <property type="term" value="F:metal ion binding"/>
    <property type="evidence" value="ECO:0007669"/>
    <property type="project" value="UniProtKB-KW"/>
</dbReference>
<dbReference type="NCBIfam" id="NF008623">
    <property type="entry name" value="PRK11609.1"/>
    <property type="match status" value="1"/>
</dbReference>